<dbReference type="AlphaFoldDB" id="A0A517QI36"/>
<gene>
    <name evidence="1" type="ORF">Mal48_05330</name>
</gene>
<dbReference type="InterPro" id="IPR023214">
    <property type="entry name" value="HAD_sf"/>
</dbReference>
<dbReference type="InterPro" id="IPR023198">
    <property type="entry name" value="PGP-like_dom2"/>
</dbReference>
<dbReference type="EMBL" id="CP036267">
    <property type="protein sequence ID" value="QDT31300.1"/>
    <property type="molecule type" value="Genomic_DNA"/>
</dbReference>
<dbReference type="Proteomes" id="UP000315724">
    <property type="component" value="Chromosome"/>
</dbReference>
<sequence>MKPVIRAVVFDMDGLMFNTEEVFNRSGTELLRRRGKVPTPILFHSMMGRRAEEAFQVMIDQMELTESIAELQTESEEIFDSLLDDILAPMPGLLNLLNVLEQRQLPKMVATSSHRKYLTDILGRFDLLHRFPKTLTAEDVTHGKPHPEIYLTAAAQLEVSPSEMLVLEDSENGTKSAAAAGAHIISVPHEISAHHDFSSAKAIAKSLDDPVIHELLG</sequence>
<accession>A0A517QI36</accession>
<evidence type="ECO:0000313" key="1">
    <source>
        <dbReference type="EMBL" id="QDT31300.1"/>
    </source>
</evidence>
<dbReference type="RefSeq" id="WP_145195772.1">
    <property type="nucleotide sequence ID" value="NZ_CP036267.1"/>
</dbReference>
<dbReference type="SFLD" id="SFLDG01129">
    <property type="entry name" value="C1.5:_HAD__Beta-PGM__Phosphata"/>
    <property type="match status" value="1"/>
</dbReference>
<dbReference type="KEGG" id="tpol:Mal48_05330"/>
<dbReference type="SUPFAM" id="SSF56784">
    <property type="entry name" value="HAD-like"/>
    <property type="match status" value="1"/>
</dbReference>
<dbReference type="InterPro" id="IPR036412">
    <property type="entry name" value="HAD-like_sf"/>
</dbReference>
<dbReference type="PANTHER" id="PTHR18901:SF38">
    <property type="entry name" value="PSEUDOURIDINE-5'-PHOSPHATASE"/>
    <property type="match status" value="1"/>
</dbReference>
<reference evidence="1 2" key="1">
    <citation type="submission" date="2019-02" db="EMBL/GenBank/DDBJ databases">
        <title>Deep-cultivation of Planctomycetes and their phenomic and genomic characterization uncovers novel biology.</title>
        <authorList>
            <person name="Wiegand S."/>
            <person name="Jogler M."/>
            <person name="Boedeker C."/>
            <person name="Pinto D."/>
            <person name="Vollmers J."/>
            <person name="Rivas-Marin E."/>
            <person name="Kohn T."/>
            <person name="Peeters S.H."/>
            <person name="Heuer A."/>
            <person name="Rast P."/>
            <person name="Oberbeckmann S."/>
            <person name="Bunk B."/>
            <person name="Jeske O."/>
            <person name="Meyerdierks A."/>
            <person name="Storesund J.E."/>
            <person name="Kallscheuer N."/>
            <person name="Luecker S."/>
            <person name="Lage O.M."/>
            <person name="Pohl T."/>
            <person name="Merkel B.J."/>
            <person name="Hornburger P."/>
            <person name="Mueller R.-W."/>
            <person name="Bruemmer F."/>
            <person name="Labrenz M."/>
            <person name="Spormann A.M."/>
            <person name="Op den Camp H."/>
            <person name="Overmann J."/>
            <person name="Amann R."/>
            <person name="Jetten M.S.M."/>
            <person name="Mascher T."/>
            <person name="Medema M.H."/>
            <person name="Devos D.P."/>
            <person name="Kaster A.-K."/>
            <person name="Ovreas L."/>
            <person name="Rohde M."/>
            <person name="Galperin M.Y."/>
            <person name="Jogler C."/>
        </authorList>
    </citation>
    <scope>NUCLEOTIDE SEQUENCE [LARGE SCALE GENOMIC DNA]</scope>
    <source>
        <strain evidence="1 2">Mal48</strain>
    </source>
</reference>
<name>A0A517QI36_9PLAN</name>
<dbReference type="Pfam" id="PF13419">
    <property type="entry name" value="HAD_2"/>
    <property type="match status" value="1"/>
</dbReference>
<keyword evidence="2" id="KW-1185">Reference proteome</keyword>
<protein>
    <submittedName>
        <fullName evidence="1">Phosphorylated carbohydrates phosphatase</fullName>
        <ecNumber evidence="1">3.1.3.-</ecNumber>
    </submittedName>
</protein>
<dbReference type="PANTHER" id="PTHR18901">
    <property type="entry name" value="2-DEOXYGLUCOSE-6-PHOSPHATE PHOSPHATASE 2"/>
    <property type="match status" value="1"/>
</dbReference>
<dbReference type="InterPro" id="IPR006439">
    <property type="entry name" value="HAD-SF_hydro_IA"/>
</dbReference>
<evidence type="ECO:0000313" key="2">
    <source>
        <dbReference type="Proteomes" id="UP000315724"/>
    </source>
</evidence>
<proteinExistence type="predicted"/>
<dbReference type="SFLD" id="SFLDS00003">
    <property type="entry name" value="Haloacid_Dehalogenase"/>
    <property type="match status" value="1"/>
</dbReference>
<dbReference type="Gene3D" id="1.10.150.240">
    <property type="entry name" value="Putative phosphatase, domain 2"/>
    <property type="match status" value="1"/>
</dbReference>
<keyword evidence="1" id="KW-0378">Hydrolase</keyword>
<dbReference type="InterPro" id="IPR041492">
    <property type="entry name" value="HAD_2"/>
</dbReference>
<dbReference type="GO" id="GO:0016787">
    <property type="term" value="F:hydrolase activity"/>
    <property type="evidence" value="ECO:0007669"/>
    <property type="project" value="UniProtKB-KW"/>
</dbReference>
<dbReference type="EC" id="3.1.3.-" evidence="1"/>
<organism evidence="1 2">
    <name type="scientific">Thalassoglobus polymorphus</name>
    <dbReference type="NCBI Taxonomy" id="2527994"/>
    <lineage>
        <taxon>Bacteria</taxon>
        <taxon>Pseudomonadati</taxon>
        <taxon>Planctomycetota</taxon>
        <taxon>Planctomycetia</taxon>
        <taxon>Planctomycetales</taxon>
        <taxon>Planctomycetaceae</taxon>
        <taxon>Thalassoglobus</taxon>
    </lineage>
</organism>
<dbReference type="SFLD" id="SFLDG01135">
    <property type="entry name" value="C1.5.6:_HAD__Beta-PGM__Phospha"/>
    <property type="match status" value="1"/>
</dbReference>
<dbReference type="Gene3D" id="3.40.50.1000">
    <property type="entry name" value="HAD superfamily/HAD-like"/>
    <property type="match status" value="1"/>
</dbReference>
<dbReference type="OrthoDB" id="9797743at2"/>
<dbReference type="NCBIfam" id="TIGR01509">
    <property type="entry name" value="HAD-SF-IA-v3"/>
    <property type="match status" value="1"/>
</dbReference>
<dbReference type="PRINTS" id="PR00413">
    <property type="entry name" value="HADHALOGNASE"/>
</dbReference>